<keyword evidence="9" id="KW-1185">Reference proteome</keyword>
<evidence type="ECO:0000256" key="4">
    <source>
        <dbReference type="ARBA" id="ARBA00022723"/>
    </source>
</evidence>
<organism evidence="8 9">
    <name type="scientific">Clohesyomyces aquaticus</name>
    <dbReference type="NCBI Taxonomy" id="1231657"/>
    <lineage>
        <taxon>Eukaryota</taxon>
        <taxon>Fungi</taxon>
        <taxon>Dikarya</taxon>
        <taxon>Ascomycota</taxon>
        <taxon>Pezizomycotina</taxon>
        <taxon>Dothideomycetes</taxon>
        <taxon>Pleosporomycetidae</taxon>
        <taxon>Pleosporales</taxon>
        <taxon>Lindgomycetaceae</taxon>
        <taxon>Clohesyomyces</taxon>
    </lineage>
</organism>
<name>A0A1Y2A6Y0_9PLEO</name>
<evidence type="ECO:0000256" key="3">
    <source>
        <dbReference type="ARBA" id="ARBA00022691"/>
    </source>
</evidence>
<evidence type="ECO:0000313" key="8">
    <source>
        <dbReference type="EMBL" id="ORY17795.1"/>
    </source>
</evidence>
<dbReference type="InterPro" id="IPR013785">
    <property type="entry name" value="Aldolase_TIM"/>
</dbReference>
<evidence type="ECO:0000256" key="1">
    <source>
        <dbReference type="ARBA" id="ARBA00001933"/>
    </source>
</evidence>
<dbReference type="GO" id="GO:0046872">
    <property type="term" value="F:metal ion binding"/>
    <property type="evidence" value="ECO:0007669"/>
    <property type="project" value="UniProtKB-KW"/>
</dbReference>
<keyword evidence="7" id="KW-0411">Iron-sulfur</keyword>
<reference evidence="8 9" key="1">
    <citation type="submission" date="2016-07" db="EMBL/GenBank/DDBJ databases">
        <title>Pervasive Adenine N6-methylation of Active Genes in Fungi.</title>
        <authorList>
            <consortium name="DOE Joint Genome Institute"/>
            <person name="Mondo S.J."/>
            <person name="Dannebaum R.O."/>
            <person name="Kuo R.C."/>
            <person name="Labutti K."/>
            <person name="Haridas S."/>
            <person name="Kuo A."/>
            <person name="Salamov A."/>
            <person name="Ahrendt S.R."/>
            <person name="Lipzen A."/>
            <person name="Sullivan W."/>
            <person name="Andreopoulos W.B."/>
            <person name="Clum A."/>
            <person name="Lindquist E."/>
            <person name="Daum C."/>
            <person name="Ramamoorthy G.K."/>
            <person name="Gryganskyi A."/>
            <person name="Culley D."/>
            <person name="Magnuson J.K."/>
            <person name="James T.Y."/>
            <person name="O'Malley M.A."/>
            <person name="Stajich J.E."/>
            <person name="Spatafora J.W."/>
            <person name="Visel A."/>
            <person name="Grigoriev I.V."/>
        </authorList>
    </citation>
    <scope>NUCLEOTIDE SEQUENCE [LARGE SCALE GENOMIC DNA]</scope>
    <source>
        <strain evidence="8 9">CBS 115471</strain>
    </source>
</reference>
<keyword evidence="4" id="KW-0479">Metal-binding</keyword>
<dbReference type="EMBL" id="MCFA01000010">
    <property type="protein sequence ID" value="ORY17795.1"/>
    <property type="molecule type" value="Genomic_DNA"/>
</dbReference>
<evidence type="ECO:0000256" key="7">
    <source>
        <dbReference type="ARBA" id="ARBA00023014"/>
    </source>
</evidence>
<keyword evidence="6" id="KW-0408">Iron</keyword>
<keyword evidence="2" id="KW-0004">4Fe-4S</keyword>
<evidence type="ECO:0000256" key="2">
    <source>
        <dbReference type="ARBA" id="ARBA00022485"/>
    </source>
</evidence>
<dbReference type="GO" id="GO:0003824">
    <property type="term" value="F:catalytic activity"/>
    <property type="evidence" value="ECO:0007669"/>
    <property type="project" value="InterPro"/>
</dbReference>
<dbReference type="InterPro" id="IPR003739">
    <property type="entry name" value="Lys_aminomutase/Glu_NH3_mut"/>
</dbReference>
<dbReference type="InterPro" id="IPR058240">
    <property type="entry name" value="rSAM_sf"/>
</dbReference>
<sequence>MPRPNRIQEIFLRFGVGLEPMPYVAAAQVFPMRVNNYVLENLIDWSRVPNDPIFQLVFPQPEMLSEMHLKLLLDELKKPDTSRVDLRKIAEMIRCTLNAHPAGQKDENVPRMNGHPVPGLQHKYRETILFFPMEGQFCHSYCTYCFRWAQFTSVGSEQQFKSKSRVSLVEYLEKHPFVTDVLFTGGDPMVMSSSILRGYIEPLLKDTRARMLATVRIGSKSLAYWPYRYTTDPDAKDILDLFTEIVASGKHLAFQAHFSHPRELQTPAVQEAIRLINMTGAQIRCQAPLIRHVNNAAETWREMWALQTRLGIIPYYMFVERDTGPRDYFAVPLAEAYDIFSDAYKALPGTARTVRGPSMSASPGKVSVVGIERIGGERVFVLKFFQGRNPEWTKRVFFAAFNPNAVWLDELKPAFGQEKWFFEDAYREIASQARVGASGQLSFGV</sequence>
<dbReference type="OrthoDB" id="5396721at2759"/>
<keyword evidence="3" id="KW-0949">S-adenosyl-L-methionine</keyword>
<keyword evidence="5" id="KW-0663">Pyridoxal phosphate</keyword>
<proteinExistence type="predicted"/>
<dbReference type="SFLD" id="SFLDG01070">
    <property type="entry name" value="PLP-dependent"/>
    <property type="match status" value="1"/>
</dbReference>
<evidence type="ECO:0000256" key="5">
    <source>
        <dbReference type="ARBA" id="ARBA00022898"/>
    </source>
</evidence>
<dbReference type="SFLD" id="SFLDS00029">
    <property type="entry name" value="Radical_SAM"/>
    <property type="match status" value="1"/>
</dbReference>
<comment type="caution">
    <text evidence="8">The sequence shown here is derived from an EMBL/GenBank/DDBJ whole genome shotgun (WGS) entry which is preliminary data.</text>
</comment>
<dbReference type="Gene3D" id="3.20.20.70">
    <property type="entry name" value="Aldolase class I"/>
    <property type="match status" value="1"/>
</dbReference>
<evidence type="ECO:0008006" key="10">
    <source>
        <dbReference type="Google" id="ProtNLM"/>
    </source>
</evidence>
<dbReference type="SUPFAM" id="SSF102114">
    <property type="entry name" value="Radical SAM enzymes"/>
    <property type="match status" value="1"/>
</dbReference>
<dbReference type="AlphaFoldDB" id="A0A1Y2A6Y0"/>
<dbReference type="PANTHER" id="PTHR30538:SF0">
    <property type="entry name" value="L-LYSINE 2,3-AMINOMUTASE AQ_1632-RELATED"/>
    <property type="match status" value="1"/>
</dbReference>
<dbReference type="Proteomes" id="UP000193144">
    <property type="component" value="Unassembled WGS sequence"/>
</dbReference>
<gene>
    <name evidence="8" type="ORF">BCR34DRAFT_671094</name>
</gene>
<dbReference type="PANTHER" id="PTHR30538">
    <property type="entry name" value="LYSINE 2,3-AMINOMUTASE-RELATED"/>
    <property type="match status" value="1"/>
</dbReference>
<accession>A0A1Y2A6Y0</accession>
<protein>
    <recommendedName>
        <fullName evidence="10">L-lysine 2,3-aminomutase</fullName>
    </recommendedName>
</protein>
<comment type="cofactor">
    <cofactor evidence="1">
        <name>pyridoxal 5'-phosphate</name>
        <dbReference type="ChEBI" id="CHEBI:597326"/>
    </cofactor>
</comment>
<evidence type="ECO:0000313" key="9">
    <source>
        <dbReference type="Proteomes" id="UP000193144"/>
    </source>
</evidence>
<dbReference type="STRING" id="1231657.A0A1Y2A6Y0"/>
<dbReference type="GO" id="GO:0051539">
    <property type="term" value="F:4 iron, 4 sulfur cluster binding"/>
    <property type="evidence" value="ECO:0007669"/>
    <property type="project" value="UniProtKB-KW"/>
</dbReference>
<dbReference type="InterPro" id="IPR007197">
    <property type="entry name" value="rSAM"/>
</dbReference>
<evidence type="ECO:0000256" key="6">
    <source>
        <dbReference type="ARBA" id="ARBA00023004"/>
    </source>
</evidence>